<evidence type="ECO:0000313" key="3">
    <source>
        <dbReference type="EMBL" id="OYD17018.1"/>
    </source>
</evidence>
<protein>
    <recommendedName>
        <fullName evidence="2">Urease accessory protein UreH-like transmembrane domain-containing protein</fullName>
    </recommendedName>
</protein>
<comment type="caution">
    <text evidence="3">The sequence shown here is derived from an EMBL/GenBank/DDBJ whole genome shotgun (WGS) entry which is preliminary data.</text>
</comment>
<organism evidence="3 4">
    <name type="scientific">candidate division WOR-3 bacterium JGI_Cruoil_03_51_56</name>
    <dbReference type="NCBI Taxonomy" id="1973747"/>
    <lineage>
        <taxon>Bacteria</taxon>
        <taxon>Bacteria division WOR-3</taxon>
    </lineage>
</organism>
<feature type="domain" description="Urease accessory protein UreH-like transmembrane" evidence="2">
    <location>
        <begin position="8"/>
        <end position="198"/>
    </location>
</feature>
<proteinExistence type="predicted"/>
<dbReference type="Pfam" id="PF13386">
    <property type="entry name" value="DsbD_2"/>
    <property type="match status" value="1"/>
</dbReference>
<feature type="transmembrane region" description="Helical" evidence="1">
    <location>
        <begin position="12"/>
        <end position="32"/>
    </location>
</feature>
<feature type="transmembrane region" description="Helical" evidence="1">
    <location>
        <begin position="184"/>
        <end position="205"/>
    </location>
</feature>
<evidence type="ECO:0000313" key="4">
    <source>
        <dbReference type="Proteomes" id="UP000215559"/>
    </source>
</evidence>
<sequence>MLNIISKALVLGFSSGLFCIGFCVPLVGPMLLSRSRSGLKESAAAFGLFLVGRLIAYLLFGLVFGMLGSILEPVWAAKSIAVPILYAILGILMILYGFVQSFHHIGFCRILNPKFQSHWYFLLIGFLAGINFCPPFLLAITTAFDLGGPLKGMLFFFVFFLATTIYLAPLLFTGLVNRFKQVRFAARIASIIAGLYFISLAARTIR</sequence>
<keyword evidence="1" id="KW-0812">Transmembrane</keyword>
<dbReference type="InterPro" id="IPR039447">
    <property type="entry name" value="UreH-like_TM_dom"/>
</dbReference>
<dbReference type="EMBL" id="NOZP01000027">
    <property type="protein sequence ID" value="OYD17018.1"/>
    <property type="molecule type" value="Genomic_DNA"/>
</dbReference>
<evidence type="ECO:0000259" key="2">
    <source>
        <dbReference type="Pfam" id="PF13386"/>
    </source>
</evidence>
<feature type="transmembrane region" description="Helical" evidence="1">
    <location>
        <begin position="119"/>
        <end position="140"/>
    </location>
</feature>
<feature type="transmembrane region" description="Helical" evidence="1">
    <location>
        <begin position="152"/>
        <end position="172"/>
    </location>
</feature>
<feature type="transmembrane region" description="Helical" evidence="1">
    <location>
        <begin position="44"/>
        <end position="68"/>
    </location>
</feature>
<keyword evidence="1" id="KW-0472">Membrane</keyword>
<reference evidence="3 4" key="1">
    <citation type="submission" date="2017-07" db="EMBL/GenBank/DDBJ databases">
        <title>Recovery of genomes from metagenomes via a dereplication, aggregation, and scoring strategy.</title>
        <authorList>
            <person name="Sieber C.M."/>
            <person name="Probst A.J."/>
            <person name="Sharrar A."/>
            <person name="Thomas B.C."/>
            <person name="Hess M."/>
            <person name="Tringe S.G."/>
            <person name="Banfield J.F."/>
        </authorList>
    </citation>
    <scope>NUCLEOTIDE SEQUENCE [LARGE SCALE GENOMIC DNA]</scope>
    <source>
        <strain evidence="3">JGI_Cruoil_03_51_56</strain>
    </source>
</reference>
<dbReference type="Proteomes" id="UP000215559">
    <property type="component" value="Unassembled WGS sequence"/>
</dbReference>
<dbReference type="AlphaFoldDB" id="A0A235BXD9"/>
<feature type="transmembrane region" description="Helical" evidence="1">
    <location>
        <begin position="80"/>
        <end position="99"/>
    </location>
</feature>
<keyword evidence="1" id="KW-1133">Transmembrane helix</keyword>
<name>A0A235BXD9_UNCW3</name>
<gene>
    <name evidence="3" type="ORF">CH330_01140</name>
</gene>
<accession>A0A235BXD9</accession>
<evidence type="ECO:0000256" key="1">
    <source>
        <dbReference type="SAM" id="Phobius"/>
    </source>
</evidence>